<dbReference type="AlphaFoldDB" id="A0A165Y9F3"/>
<evidence type="ECO:0000256" key="8">
    <source>
        <dbReference type="PROSITE-ProRule" id="PRU01393"/>
    </source>
</evidence>
<feature type="active site" description="Nucleophile" evidence="8">
    <location>
        <position position="101"/>
    </location>
</feature>
<dbReference type="GO" id="GO:0016579">
    <property type="term" value="P:protein deubiquitination"/>
    <property type="evidence" value="ECO:0007669"/>
    <property type="project" value="TreeGrafter"/>
</dbReference>
<dbReference type="EC" id="3.4.19.12" evidence="3 8"/>
<comment type="similarity">
    <text evidence="2 8">Belongs to the peptidase C12 family.</text>
</comment>
<gene>
    <name evidence="11" type="ORF">FIBSPDRAFT_839443</name>
</gene>
<feature type="domain" description="UCH catalytic" evidence="10">
    <location>
        <begin position="22"/>
        <end position="264"/>
    </location>
</feature>
<dbReference type="EMBL" id="KV417702">
    <property type="protein sequence ID" value="KZP09338.1"/>
    <property type="molecule type" value="Genomic_DNA"/>
</dbReference>
<evidence type="ECO:0000313" key="11">
    <source>
        <dbReference type="EMBL" id="KZP09338.1"/>
    </source>
</evidence>
<keyword evidence="4 8" id="KW-0645">Protease</keyword>
<name>A0A165Y9F3_9AGAM</name>
<keyword evidence="7 8" id="KW-0788">Thiol protease</keyword>
<accession>A0A165Y9F3</accession>
<keyword evidence="5 8" id="KW-0833">Ubl conjugation pathway</keyword>
<sequence>MNTHVATTSSSVLDTVNTEASPFAVLESDPGVFTTLARRMGMKNLEVVEVYDIEPWAVDHLQPRGLFFCFLWRKDFHKAKDFRDPTAERVWFANQLIDDACASQAIINVALNCANIDIGDSLRQFRTDTLGMSPVMKGLAISNLFKAREAHNSLARPADLRGGKNAVANITMNKKPEKKKLKDPKAVEKNEEESYHFIGYVPAFGKVWELDGLKSGPLEVGELPEATDKNWMDIVRPVIKQKMRKYGGGENAIDIRFNLLALVDDRYQICSDKLELLKREKVALERRLQNAHPDGWSDKVDSALLAAATESFVTAVQPEERGPTYAPDFGDINMQRAVEIEDMPERGLPSAWENCVRNAMSAKVEVAEEIAKASLQQTEHVKRTFDYEPFFEGVVTALHNEGLLNPLLGRDDNGKKLPANRKGKRKATD</sequence>
<feature type="region of interest" description="Disordered" evidence="9">
    <location>
        <begin position="406"/>
        <end position="429"/>
    </location>
</feature>
<proteinExistence type="inferred from homology"/>
<dbReference type="SUPFAM" id="SSF54001">
    <property type="entry name" value="Cysteine proteinases"/>
    <property type="match status" value="1"/>
</dbReference>
<dbReference type="PANTHER" id="PTHR10589:SF16">
    <property type="entry name" value="UBIQUITIN CARBOXYL-TERMINAL HYDROLASE ISOZYME L5"/>
    <property type="match status" value="1"/>
</dbReference>
<dbReference type="STRING" id="436010.A0A165Y9F3"/>
<dbReference type="GO" id="GO:0005737">
    <property type="term" value="C:cytoplasm"/>
    <property type="evidence" value="ECO:0007669"/>
    <property type="project" value="TreeGrafter"/>
</dbReference>
<evidence type="ECO:0000256" key="6">
    <source>
        <dbReference type="ARBA" id="ARBA00022801"/>
    </source>
</evidence>
<feature type="active site" description="Proton donor" evidence="8">
    <location>
        <position position="196"/>
    </location>
</feature>
<evidence type="ECO:0000256" key="7">
    <source>
        <dbReference type="ARBA" id="ARBA00022807"/>
    </source>
</evidence>
<dbReference type="GO" id="GO:0006511">
    <property type="term" value="P:ubiquitin-dependent protein catabolic process"/>
    <property type="evidence" value="ECO:0007669"/>
    <property type="project" value="UniProtKB-UniRule"/>
</dbReference>
<evidence type="ECO:0000256" key="1">
    <source>
        <dbReference type="ARBA" id="ARBA00000707"/>
    </source>
</evidence>
<organism evidence="11">
    <name type="scientific">Athelia psychrophila</name>
    <dbReference type="NCBI Taxonomy" id="1759441"/>
    <lineage>
        <taxon>Eukaryota</taxon>
        <taxon>Fungi</taxon>
        <taxon>Dikarya</taxon>
        <taxon>Basidiomycota</taxon>
        <taxon>Agaricomycotina</taxon>
        <taxon>Agaricomycetes</taxon>
        <taxon>Agaricomycetidae</taxon>
        <taxon>Atheliales</taxon>
        <taxon>Atheliaceae</taxon>
        <taxon>Athelia</taxon>
    </lineage>
</organism>
<protein>
    <recommendedName>
        <fullName evidence="3 8">ubiquitinyl hydrolase 1</fullName>
        <ecNumber evidence="3 8">3.4.19.12</ecNumber>
    </recommendedName>
</protein>
<dbReference type="OrthoDB" id="1924260at2759"/>
<feature type="compositionally biased region" description="Basic residues" evidence="9">
    <location>
        <begin position="418"/>
        <end position="429"/>
    </location>
</feature>
<dbReference type="GO" id="GO:0004843">
    <property type="term" value="F:cysteine-type deubiquitinase activity"/>
    <property type="evidence" value="ECO:0007669"/>
    <property type="project" value="UniProtKB-UniRule"/>
</dbReference>
<evidence type="ECO:0000256" key="4">
    <source>
        <dbReference type="ARBA" id="ARBA00022670"/>
    </source>
</evidence>
<evidence type="ECO:0000259" key="10">
    <source>
        <dbReference type="PROSITE" id="PS52048"/>
    </source>
</evidence>
<feature type="site" description="Transition state stabilizer" evidence="8">
    <location>
        <position position="95"/>
    </location>
</feature>
<dbReference type="InterPro" id="IPR038765">
    <property type="entry name" value="Papain-like_cys_pep_sf"/>
</dbReference>
<evidence type="ECO:0000256" key="9">
    <source>
        <dbReference type="SAM" id="MobiDB-lite"/>
    </source>
</evidence>
<dbReference type="InterPro" id="IPR001578">
    <property type="entry name" value="Peptidase_C12_UCH"/>
</dbReference>
<evidence type="ECO:0000256" key="2">
    <source>
        <dbReference type="ARBA" id="ARBA00009326"/>
    </source>
</evidence>
<comment type="catalytic activity">
    <reaction evidence="1 8">
        <text>Thiol-dependent hydrolysis of ester, thioester, amide, peptide and isopeptide bonds formed by the C-terminal Gly of ubiquitin (a 76-residue protein attached to proteins as an intracellular targeting signal).</text>
        <dbReference type="EC" id="3.4.19.12"/>
    </reaction>
</comment>
<dbReference type="PANTHER" id="PTHR10589">
    <property type="entry name" value="UBIQUITIN CARBOXYL-TERMINAL HYDROLASE"/>
    <property type="match status" value="1"/>
</dbReference>
<reference evidence="11" key="1">
    <citation type="journal article" date="2016" name="Mol. Biol. Evol.">
        <title>Comparative Genomics of Early-Diverging Mushroom-Forming Fungi Provides Insights into the Origins of Lignocellulose Decay Capabilities.</title>
        <authorList>
            <person name="Nagy L.G."/>
            <person name="Riley R."/>
            <person name="Tritt A."/>
            <person name="Adam C."/>
            <person name="Daum C."/>
            <person name="Floudas D."/>
            <person name="Sun H."/>
            <person name="Yadav J.S."/>
            <person name="Pangilinan J."/>
            <person name="Larsson K.H."/>
            <person name="Matsuura K."/>
            <person name="Barry K."/>
            <person name="Labutti K."/>
            <person name="Kuo R."/>
            <person name="Ohm R.A."/>
            <person name="Bhattacharya S.S."/>
            <person name="Shirouzu T."/>
            <person name="Yoshinaga Y."/>
            <person name="Martin F.M."/>
            <person name="Grigoriev I.V."/>
            <person name="Hibbett D.S."/>
        </authorList>
    </citation>
    <scope>NUCLEOTIDE SEQUENCE [LARGE SCALE GENOMIC DNA]</scope>
    <source>
        <strain evidence="11">CBS 109695</strain>
    </source>
</reference>
<dbReference type="PROSITE" id="PS52048">
    <property type="entry name" value="UCH_DOMAIN"/>
    <property type="match status" value="1"/>
</dbReference>
<evidence type="ECO:0000256" key="5">
    <source>
        <dbReference type="ARBA" id="ARBA00022786"/>
    </source>
</evidence>
<keyword evidence="6 8" id="KW-0378">Hydrolase</keyword>
<dbReference type="Gene3D" id="3.40.532.10">
    <property type="entry name" value="Peptidase C12, ubiquitin carboxyl-terminal hydrolase"/>
    <property type="match status" value="1"/>
</dbReference>
<evidence type="ECO:0000256" key="3">
    <source>
        <dbReference type="ARBA" id="ARBA00012759"/>
    </source>
</evidence>
<dbReference type="InterPro" id="IPR036959">
    <property type="entry name" value="Peptidase_C12_UCH_sf"/>
</dbReference>
<dbReference type="Pfam" id="PF01088">
    <property type="entry name" value="Peptidase_C12"/>
    <property type="match status" value="1"/>
</dbReference>
<feature type="site" description="Important for enzyme activity" evidence="8">
    <location>
        <position position="211"/>
    </location>
</feature>